<evidence type="ECO:0000313" key="2">
    <source>
        <dbReference type="EMBL" id="KAK0703707.1"/>
    </source>
</evidence>
<proteinExistence type="predicted"/>
<evidence type="ECO:0000313" key="3">
    <source>
        <dbReference type="Proteomes" id="UP001172101"/>
    </source>
</evidence>
<feature type="compositionally biased region" description="Basic and acidic residues" evidence="1">
    <location>
        <begin position="121"/>
        <end position="132"/>
    </location>
</feature>
<comment type="caution">
    <text evidence="2">The sequence shown here is derived from an EMBL/GenBank/DDBJ whole genome shotgun (WGS) entry which is preliminary data.</text>
</comment>
<feature type="compositionally biased region" description="Basic and acidic residues" evidence="1">
    <location>
        <begin position="176"/>
        <end position="188"/>
    </location>
</feature>
<feature type="compositionally biased region" description="Basic and acidic residues" evidence="1">
    <location>
        <begin position="12"/>
        <end position="21"/>
    </location>
</feature>
<keyword evidence="3" id="KW-1185">Reference proteome</keyword>
<dbReference type="GeneID" id="85329491"/>
<organism evidence="2 3">
    <name type="scientific">Lasiosphaeria miniovina</name>
    <dbReference type="NCBI Taxonomy" id="1954250"/>
    <lineage>
        <taxon>Eukaryota</taxon>
        <taxon>Fungi</taxon>
        <taxon>Dikarya</taxon>
        <taxon>Ascomycota</taxon>
        <taxon>Pezizomycotina</taxon>
        <taxon>Sordariomycetes</taxon>
        <taxon>Sordariomycetidae</taxon>
        <taxon>Sordariales</taxon>
        <taxon>Lasiosphaeriaceae</taxon>
        <taxon>Lasiosphaeria</taxon>
    </lineage>
</organism>
<sequence length="293" mass="33446">MASTPCDSAHYTADDDAHNHNEPPASPAMNAEHDSSDGKYHNSAQSHFQFTSLLQTLAEQSHTAQSRRQRRAHTRPDGFYSAENSNADDDDHCDQQEPTDPWEEYRAAQSQPKQLQYHQQQDYHPDCYHSDSELNVTDTYESESEITEQDISQLQHPRQDYHHSDLDLNVTEADQSQDKSASKEEHATQEASISPEARAAAQRKFWNEGFFIDDAAHMGVAREYWIQQDRILGTNSHGTLSRCNWIRMYVVPLWMPLRPAGVPALTVTDPDGRTAYLDDVTYYVDDVFDKNEG</sequence>
<accession>A0AA39ZU86</accession>
<feature type="compositionally biased region" description="Polar residues" evidence="1">
    <location>
        <begin position="108"/>
        <end position="120"/>
    </location>
</feature>
<protein>
    <submittedName>
        <fullName evidence="2">Uncharacterized protein</fullName>
    </submittedName>
</protein>
<feature type="region of interest" description="Disordered" evidence="1">
    <location>
        <begin position="1"/>
        <end position="159"/>
    </location>
</feature>
<dbReference type="AlphaFoldDB" id="A0AA39ZU86"/>
<evidence type="ECO:0000256" key="1">
    <source>
        <dbReference type="SAM" id="MobiDB-lite"/>
    </source>
</evidence>
<dbReference type="Proteomes" id="UP001172101">
    <property type="component" value="Unassembled WGS sequence"/>
</dbReference>
<feature type="region of interest" description="Disordered" evidence="1">
    <location>
        <begin position="172"/>
        <end position="196"/>
    </location>
</feature>
<dbReference type="EMBL" id="JAUIRO010000008">
    <property type="protein sequence ID" value="KAK0703707.1"/>
    <property type="molecule type" value="Genomic_DNA"/>
</dbReference>
<feature type="compositionally biased region" description="Basic and acidic residues" evidence="1">
    <location>
        <begin position="31"/>
        <end position="40"/>
    </location>
</feature>
<name>A0AA39ZU86_9PEZI</name>
<dbReference type="RefSeq" id="XP_060290566.1">
    <property type="nucleotide sequence ID" value="XM_060446221.1"/>
</dbReference>
<reference evidence="2" key="1">
    <citation type="submission" date="2023-06" db="EMBL/GenBank/DDBJ databases">
        <title>Genome-scale phylogeny and comparative genomics of the fungal order Sordariales.</title>
        <authorList>
            <consortium name="Lawrence Berkeley National Laboratory"/>
            <person name="Hensen N."/>
            <person name="Bonometti L."/>
            <person name="Westerberg I."/>
            <person name="Brannstrom I.O."/>
            <person name="Guillou S."/>
            <person name="Cros-Aarteil S."/>
            <person name="Calhoun S."/>
            <person name="Haridas S."/>
            <person name="Kuo A."/>
            <person name="Mondo S."/>
            <person name="Pangilinan J."/>
            <person name="Riley R."/>
            <person name="LaButti K."/>
            <person name="Andreopoulos B."/>
            <person name="Lipzen A."/>
            <person name="Chen C."/>
            <person name="Yanf M."/>
            <person name="Daum C."/>
            <person name="Ng V."/>
            <person name="Clum A."/>
            <person name="Steindorff A."/>
            <person name="Ohm R."/>
            <person name="Martin F."/>
            <person name="Silar P."/>
            <person name="Natvig D."/>
            <person name="Lalanne C."/>
            <person name="Gautier V."/>
            <person name="Ament-velasquez S.L."/>
            <person name="Kruys A."/>
            <person name="Hutchinson M.I."/>
            <person name="Powell A.J."/>
            <person name="Barry K."/>
            <person name="Miller A.N."/>
            <person name="Grigoriev I.V."/>
            <person name="Debuchy R."/>
            <person name="Gladieux P."/>
            <person name="Thoren M.H."/>
            <person name="Johannesson H."/>
        </authorList>
    </citation>
    <scope>NUCLEOTIDE SEQUENCE</scope>
    <source>
        <strain evidence="2">SMH2392-1A</strain>
    </source>
</reference>
<feature type="compositionally biased region" description="Polar residues" evidence="1">
    <location>
        <begin position="42"/>
        <end position="64"/>
    </location>
</feature>
<gene>
    <name evidence="2" type="ORF">B0T26DRAFT_757226</name>
</gene>